<evidence type="ECO:0000313" key="2">
    <source>
        <dbReference type="Proteomes" id="UP000076858"/>
    </source>
</evidence>
<organism evidence="1 2">
    <name type="scientific">Daphnia magna</name>
    <dbReference type="NCBI Taxonomy" id="35525"/>
    <lineage>
        <taxon>Eukaryota</taxon>
        <taxon>Metazoa</taxon>
        <taxon>Ecdysozoa</taxon>
        <taxon>Arthropoda</taxon>
        <taxon>Crustacea</taxon>
        <taxon>Branchiopoda</taxon>
        <taxon>Diplostraca</taxon>
        <taxon>Cladocera</taxon>
        <taxon>Anomopoda</taxon>
        <taxon>Daphniidae</taxon>
        <taxon>Daphnia</taxon>
    </lineage>
</organism>
<name>A0A164FC53_9CRUS</name>
<keyword evidence="2" id="KW-1185">Reference proteome</keyword>
<comment type="caution">
    <text evidence="1">The sequence shown here is derived from an EMBL/GenBank/DDBJ whole genome shotgun (WGS) entry which is preliminary data.</text>
</comment>
<evidence type="ECO:0000313" key="1">
    <source>
        <dbReference type="EMBL" id="KZR97646.1"/>
    </source>
</evidence>
<protein>
    <submittedName>
        <fullName evidence="1">Uncharacterized protein</fullName>
    </submittedName>
</protein>
<proteinExistence type="predicted"/>
<sequence>YKTCTVSLSGEAKKRGRGTDLTKSAEKPCLDHLAIWIQRLYIVCSLRELVLGTK</sequence>
<feature type="non-terminal residue" evidence="1">
    <location>
        <position position="1"/>
    </location>
</feature>
<dbReference type="Proteomes" id="UP000076858">
    <property type="component" value="Unassembled WGS sequence"/>
</dbReference>
<dbReference type="EMBL" id="LRGB01020600">
    <property type="protein sequence ID" value="KZR97646.1"/>
    <property type="molecule type" value="Genomic_DNA"/>
</dbReference>
<reference evidence="1 2" key="1">
    <citation type="submission" date="2016-03" db="EMBL/GenBank/DDBJ databases">
        <title>EvidentialGene: Evidence-directed Construction of Genes on Genomes.</title>
        <authorList>
            <person name="Gilbert D.G."/>
            <person name="Choi J.-H."/>
            <person name="Mockaitis K."/>
            <person name="Colbourne J."/>
            <person name="Pfrender M."/>
        </authorList>
    </citation>
    <scope>NUCLEOTIDE SEQUENCE [LARGE SCALE GENOMIC DNA]</scope>
    <source>
        <strain evidence="1 2">Xinb3</strain>
        <tissue evidence="1">Complete organism</tissue>
    </source>
</reference>
<gene>
    <name evidence="1" type="ORF">APZ42_007359</name>
</gene>
<accession>A0A164FC53</accession>
<dbReference type="AlphaFoldDB" id="A0A164FC53"/>